<gene>
    <name evidence="3" type="primary">FGENESH: predicted gene_2.152</name>
    <name evidence="3" type="ORF">BN2166_0009830</name>
</gene>
<feature type="compositionally biased region" description="Polar residues" evidence="2">
    <location>
        <begin position="682"/>
        <end position="694"/>
    </location>
</feature>
<dbReference type="PANTHER" id="PTHR46430">
    <property type="entry name" value="PROTEIN SKT5-RELATED"/>
    <property type="match status" value="1"/>
</dbReference>
<dbReference type="SUPFAM" id="SSF81901">
    <property type="entry name" value="HCP-like"/>
    <property type="match status" value="1"/>
</dbReference>
<feature type="compositionally biased region" description="Low complexity" evidence="2">
    <location>
        <begin position="769"/>
        <end position="780"/>
    </location>
</feature>
<feature type="region of interest" description="Disordered" evidence="2">
    <location>
        <begin position="675"/>
        <end position="694"/>
    </location>
</feature>
<keyword evidence="4" id="KW-1185">Reference proteome</keyword>
<sequence length="814" mass="86298">MSGLPQPISAPYDQPSPLTAPRPQPPPSQIPSENLTATADAWGRGSTASPAPPPAVSALQPNMPPPPPPHQPGAGMYGAPGPYGGGASYLGAGAGGSHLARPASYSVGGSAGPGGYGPPPPSTMHARPASYAAGVPSAYPPASNAYYQPQPPMPPPPLPPTMPQPGYLSATPSPMLGGGQPSSGFVSRPPRVASMQPGDFAALQNGMDAMSLGCATPALGGYMTGGPAGRPNYYANPEDGPPHKLAVTQPDQKMLASMRETAHAGGGDMQKKVAWAKQVLKFIERHQSSAGESSRITDPTLVRWTDEALNHILASASSPNPVPLALYLRGELSSSGSFPSYRSKDAKSSFRDFEAAANAGYVKAWFRIGRAYEDYGDIRRAVGAYEKGVEKGCCGSTYRLAMAYLLGQIGVTADVPKALGLLRRAADSADLDTPQPPYILGMLLCGEFDAPSVQLNKSLIPIDIDEAKWRVERSAYLRFGPAQYKMGYAYEYATLGCLFDPLLSVQYYALASQNGEVEADMALSKWYLCGSEGNFEKNEALALTFAEKAAARQLPAAEFALGYFAEVGLSGAVDIEKAKRWYSRAAGHGNDDAKKRLEALQLSNPETLNRNDHDANVETKLIRKRTAAKIRSDEQRECLASSKLAASLSGANLGPGSGGHIPPPVNVPLAQAQYQHGMRPPSGQQGASYPSQSLRRNHTMRQVEEAARMGPPPPGTPNPMNPMRPTPGRYPSPSPSGRQGYQLSDAPPSQRPPPQQQQQQQPIRPPPQQQQSQQQQGRPQAIPVQAAPDKHKPATFAEMGIATQKAKKDDCVIA</sequence>
<protein>
    <submittedName>
        <fullName evidence="3">BY PROTMAP: gi|472580781|gb|EMS18554.1| chitin synthase activator [Rhodosporidium toruloides NP11] gi|647399817|emb|CDR44785.1| RHTO0S10e00474g1_1 [Rhodosporidium toruloides]</fullName>
    </submittedName>
</protein>
<dbReference type="PANTHER" id="PTHR46430:SF2">
    <property type="entry name" value="CHITIN SYNTHASE REGULATORY FACTOR 4"/>
    <property type="match status" value="1"/>
</dbReference>
<feature type="region of interest" description="Disordered" evidence="2">
    <location>
        <begin position="146"/>
        <end position="193"/>
    </location>
</feature>
<dbReference type="EMBL" id="CWKI01000002">
    <property type="protein sequence ID" value="CTR05122.1"/>
    <property type="molecule type" value="Genomic_DNA"/>
</dbReference>
<feature type="compositionally biased region" description="Pro residues" evidence="2">
    <location>
        <begin position="710"/>
        <end position="734"/>
    </location>
</feature>
<dbReference type="AlphaFoldDB" id="A0A0K3C8Z2"/>
<dbReference type="OMA" id="DSDCTIM"/>
<proteinExistence type="predicted"/>
<accession>A0A0K3C8Z2</accession>
<dbReference type="InterPro" id="IPR051726">
    <property type="entry name" value="Chitin_Synth_Reg"/>
</dbReference>
<dbReference type="InterPro" id="IPR011990">
    <property type="entry name" value="TPR-like_helical_dom_sf"/>
</dbReference>
<feature type="compositionally biased region" description="Pro residues" evidence="2">
    <location>
        <begin position="149"/>
        <end position="163"/>
    </location>
</feature>
<name>A0A0K3C8Z2_RHOTO</name>
<reference evidence="3 4" key="1">
    <citation type="submission" date="2015-07" db="EMBL/GenBank/DDBJ databases">
        <authorList>
            <person name="Cajimat M.N.B."/>
            <person name="Milazzo M.L."/>
            <person name="Fulhorst C.F."/>
        </authorList>
    </citation>
    <scope>NUCLEOTIDE SEQUENCE [LARGE SCALE GENOMIC DNA]</scope>
    <source>
        <strain evidence="3">Single colony</strain>
    </source>
</reference>
<evidence type="ECO:0000313" key="4">
    <source>
        <dbReference type="Proteomes" id="UP000199069"/>
    </source>
</evidence>
<dbReference type="Proteomes" id="UP000199069">
    <property type="component" value="Unassembled WGS sequence"/>
</dbReference>
<feature type="compositionally biased region" description="Pro residues" evidence="2">
    <location>
        <begin position="18"/>
        <end position="29"/>
    </location>
</feature>
<evidence type="ECO:0000256" key="2">
    <source>
        <dbReference type="SAM" id="MobiDB-lite"/>
    </source>
</evidence>
<evidence type="ECO:0000313" key="3">
    <source>
        <dbReference type="EMBL" id="CTR05122.1"/>
    </source>
</evidence>
<dbReference type="STRING" id="5286.A0A0K3C8Z2"/>
<feature type="compositionally biased region" description="Gly residues" evidence="2">
    <location>
        <begin position="75"/>
        <end position="94"/>
    </location>
</feature>
<keyword evidence="1" id="KW-0677">Repeat</keyword>
<dbReference type="InterPro" id="IPR006597">
    <property type="entry name" value="Sel1-like"/>
</dbReference>
<feature type="region of interest" description="Disordered" evidence="2">
    <location>
        <begin position="1"/>
        <end position="94"/>
    </location>
</feature>
<evidence type="ECO:0000256" key="1">
    <source>
        <dbReference type="ARBA" id="ARBA00022737"/>
    </source>
</evidence>
<dbReference type="Gene3D" id="1.25.40.10">
    <property type="entry name" value="Tetratricopeptide repeat domain"/>
    <property type="match status" value="1"/>
</dbReference>
<organism evidence="3 4">
    <name type="scientific">Rhodotorula toruloides</name>
    <name type="common">Yeast</name>
    <name type="synonym">Rhodosporidium toruloides</name>
    <dbReference type="NCBI Taxonomy" id="5286"/>
    <lineage>
        <taxon>Eukaryota</taxon>
        <taxon>Fungi</taxon>
        <taxon>Dikarya</taxon>
        <taxon>Basidiomycota</taxon>
        <taxon>Pucciniomycotina</taxon>
        <taxon>Microbotryomycetes</taxon>
        <taxon>Sporidiobolales</taxon>
        <taxon>Sporidiobolaceae</taxon>
        <taxon>Rhodotorula</taxon>
    </lineage>
</organism>
<dbReference type="Pfam" id="PF08238">
    <property type="entry name" value="Sel1"/>
    <property type="match status" value="4"/>
</dbReference>
<feature type="compositionally biased region" description="Pro residues" evidence="2">
    <location>
        <begin position="62"/>
        <end position="71"/>
    </location>
</feature>
<dbReference type="SMART" id="SM00671">
    <property type="entry name" value="SEL1"/>
    <property type="match status" value="6"/>
</dbReference>
<feature type="region of interest" description="Disordered" evidence="2">
    <location>
        <begin position="701"/>
        <end position="814"/>
    </location>
</feature>